<dbReference type="Proteomes" id="UP001487305">
    <property type="component" value="Unassembled WGS sequence"/>
</dbReference>
<keyword evidence="1 7" id="KW-0808">Transferase</keyword>
<dbReference type="EMBL" id="JBBNOP010000007">
    <property type="protein sequence ID" value="MEQ3363224.1"/>
    <property type="molecule type" value="Genomic_DNA"/>
</dbReference>
<evidence type="ECO:0000256" key="5">
    <source>
        <dbReference type="NCBIfam" id="TIGR01378"/>
    </source>
</evidence>
<evidence type="ECO:0000259" key="6">
    <source>
        <dbReference type="SMART" id="SM00983"/>
    </source>
</evidence>
<keyword evidence="2" id="KW-0547">Nucleotide-binding</keyword>
<name>A0ABV1JDT8_9ACTN</name>
<evidence type="ECO:0000313" key="8">
    <source>
        <dbReference type="Proteomes" id="UP001487305"/>
    </source>
</evidence>
<dbReference type="PANTHER" id="PTHR41299">
    <property type="entry name" value="THIAMINE PYROPHOSPHOKINASE"/>
    <property type="match status" value="1"/>
</dbReference>
<dbReference type="Pfam" id="PF04265">
    <property type="entry name" value="TPK_B1_binding"/>
    <property type="match status" value="1"/>
</dbReference>
<dbReference type="SUPFAM" id="SSF63862">
    <property type="entry name" value="Thiamin pyrophosphokinase, substrate-binding domain"/>
    <property type="match status" value="1"/>
</dbReference>
<dbReference type="NCBIfam" id="TIGR01378">
    <property type="entry name" value="thi_PPkinase"/>
    <property type="match status" value="1"/>
</dbReference>
<feature type="domain" description="Thiamin pyrophosphokinase thiamin-binding" evidence="6">
    <location>
        <begin position="162"/>
        <end position="230"/>
    </location>
</feature>
<dbReference type="CDD" id="cd07995">
    <property type="entry name" value="TPK"/>
    <property type="match status" value="1"/>
</dbReference>
<reference evidence="7 8" key="1">
    <citation type="submission" date="2024-04" db="EMBL/GenBank/DDBJ databases">
        <title>Human intestinal bacterial collection.</title>
        <authorList>
            <person name="Pauvert C."/>
            <person name="Hitch T.C.A."/>
            <person name="Clavel T."/>
        </authorList>
    </citation>
    <scope>NUCLEOTIDE SEQUENCE [LARGE SCALE GENOMIC DNA]</scope>
    <source>
        <strain evidence="7 8">CLA-KB-H42</strain>
    </source>
</reference>
<dbReference type="Gene3D" id="3.40.50.10240">
    <property type="entry name" value="Thiamin pyrophosphokinase, catalytic domain"/>
    <property type="match status" value="1"/>
</dbReference>
<dbReference type="InterPro" id="IPR053149">
    <property type="entry name" value="TPK"/>
</dbReference>
<dbReference type="SMART" id="SM00983">
    <property type="entry name" value="TPK_B1_binding"/>
    <property type="match status" value="1"/>
</dbReference>
<dbReference type="RefSeq" id="WP_245874398.1">
    <property type="nucleotide sequence ID" value="NZ_JBBNOP010000007.1"/>
</dbReference>
<evidence type="ECO:0000313" key="7">
    <source>
        <dbReference type="EMBL" id="MEQ3363224.1"/>
    </source>
</evidence>
<dbReference type="Pfam" id="PF04263">
    <property type="entry name" value="TPK_catalytic"/>
    <property type="match status" value="1"/>
</dbReference>
<sequence length="244" mass="25890">MADSAFGSWQPADRARVAEGGSADDRFGGSRTCALVGAVEFNADHFAAQKFDCVIAVDAGYGHLERIGVMPDLVVGDFDSLGYVPAHANVEVHPSHKDASDIELAMERAFERGFDTLVVYGCLSGRLDHTYGVLQLLAKFARRGLRVFAVGDSFAVAALEGGKRSSLRFDAVESGTLSAFALSDAAIGVDEIGLEYPLDKATLTNDEPLGVSNEFIGRPATVSVESGTLLVFFPLHAWGKMSVG</sequence>
<dbReference type="InterPro" id="IPR036371">
    <property type="entry name" value="TPK_B1-bd_sf"/>
</dbReference>
<gene>
    <name evidence="7" type="ORF">AAA083_09585</name>
</gene>
<keyword evidence="4" id="KW-0067">ATP-binding</keyword>
<evidence type="ECO:0000256" key="4">
    <source>
        <dbReference type="ARBA" id="ARBA00022840"/>
    </source>
</evidence>
<evidence type="ECO:0000256" key="1">
    <source>
        <dbReference type="ARBA" id="ARBA00022679"/>
    </source>
</evidence>
<keyword evidence="8" id="KW-1185">Reference proteome</keyword>
<accession>A0ABV1JDT8</accession>
<dbReference type="InterPro" id="IPR007371">
    <property type="entry name" value="TPK_catalytic"/>
</dbReference>
<protein>
    <recommendedName>
        <fullName evidence="5">Thiamine diphosphokinase</fullName>
        <ecNumber evidence="5">2.7.6.2</ecNumber>
    </recommendedName>
</protein>
<organism evidence="7 8">
    <name type="scientific">Raoultibacter massiliensis</name>
    <dbReference type="NCBI Taxonomy" id="1852371"/>
    <lineage>
        <taxon>Bacteria</taxon>
        <taxon>Bacillati</taxon>
        <taxon>Actinomycetota</taxon>
        <taxon>Coriobacteriia</taxon>
        <taxon>Eggerthellales</taxon>
        <taxon>Eggerthellaceae</taxon>
        <taxon>Raoultibacter</taxon>
    </lineage>
</organism>
<evidence type="ECO:0000256" key="2">
    <source>
        <dbReference type="ARBA" id="ARBA00022741"/>
    </source>
</evidence>
<dbReference type="InterPro" id="IPR007373">
    <property type="entry name" value="Thiamin_PyroPKinase_B1-bd"/>
</dbReference>
<dbReference type="GO" id="GO:0004788">
    <property type="term" value="F:thiamine diphosphokinase activity"/>
    <property type="evidence" value="ECO:0007669"/>
    <property type="project" value="UniProtKB-EC"/>
</dbReference>
<dbReference type="InterPro" id="IPR036759">
    <property type="entry name" value="TPK_catalytic_sf"/>
</dbReference>
<dbReference type="InterPro" id="IPR006282">
    <property type="entry name" value="Thi_PPkinase"/>
</dbReference>
<dbReference type="PANTHER" id="PTHR41299:SF1">
    <property type="entry name" value="THIAMINE PYROPHOSPHOKINASE"/>
    <property type="match status" value="1"/>
</dbReference>
<dbReference type="EC" id="2.7.6.2" evidence="5"/>
<comment type="caution">
    <text evidence="7">The sequence shown here is derived from an EMBL/GenBank/DDBJ whole genome shotgun (WGS) entry which is preliminary data.</text>
</comment>
<proteinExistence type="predicted"/>
<keyword evidence="3" id="KW-0418">Kinase</keyword>
<dbReference type="SUPFAM" id="SSF63999">
    <property type="entry name" value="Thiamin pyrophosphokinase, catalytic domain"/>
    <property type="match status" value="1"/>
</dbReference>
<evidence type="ECO:0000256" key="3">
    <source>
        <dbReference type="ARBA" id="ARBA00022777"/>
    </source>
</evidence>